<protein>
    <submittedName>
        <fullName evidence="2">Uncharacterized protein</fullName>
    </submittedName>
</protein>
<comment type="caution">
    <text evidence="2">The sequence shown here is derived from an EMBL/GenBank/DDBJ whole genome shotgun (WGS) entry which is preliminary data.</text>
</comment>
<evidence type="ECO:0000256" key="1">
    <source>
        <dbReference type="SAM" id="MobiDB-lite"/>
    </source>
</evidence>
<dbReference type="Proteomes" id="UP000440694">
    <property type="component" value="Unassembled WGS sequence"/>
</dbReference>
<dbReference type="EMBL" id="WMBQ01000001">
    <property type="protein sequence ID" value="MTD93009.1"/>
    <property type="molecule type" value="Genomic_DNA"/>
</dbReference>
<evidence type="ECO:0000313" key="3">
    <source>
        <dbReference type="Proteomes" id="UP000440694"/>
    </source>
</evidence>
<sequence>MIGSLLGQIELMSLAEGMHTAAFTAFILTGVVCCFKHSDKGGAPRPVRRELTAGPKTNAHRPRRRRSTPATVRVASRPRQLSLPLGHVAA</sequence>
<feature type="region of interest" description="Disordered" evidence="1">
    <location>
        <begin position="39"/>
        <end position="90"/>
    </location>
</feature>
<accession>A0A6I3KFD9</accession>
<feature type="compositionally biased region" description="Basic residues" evidence="1">
    <location>
        <begin position="58"/>
        <end position="67"/>
    </location>
</feature>
<dbReference type="AlphaFoldDB" id="A0A6I3KFD9"/>
<feature type="compositionally biased region" description="Basic and acidic residues" evidence="1">
    <location>
        <begin position="39"/>
        <end position="51"/>
    </location>
</feature>
<dbReference type="RefSeq" id="WP_154737590.1">
    <property type="nucleotide sequence ID" value="NZ_WMBQ01000001.1"/>
</dbReference>
<reference evidence="2 3" key="1">
    <citation type="submission" date="2019-11" db="EMBL/GenBank/DDBJ databases">
        <title>Identification of a novel strain.</title>
        <authorList>
            <person name="Xu Q."/>
            <person name="Wang G."/>
        </authorList>
    </citation>
    <scope>NUCLEOTIDE SEQUENCE [LARGE SCALE GENOMIC DNA]</scope>
    <source>
        <strain evidence="3">xq</strain>
    </source>
</reference>
<proteinExistence type="predicted"/>
<gene>
    <name evidence="2" type="ORF">GIW81_01530</name>
</gene>
<organism evidence="2 3">
    <name type="scientific">Hyphomicrobium album</name>
    <dbReference type="NCBI Taxonomy" id="2665159"/>
    <lineage>
        <taxon>Bacteria</taxon>
        <taxon>Pseudomonadati</taxon>
        <taxon>Pseudomonadota</taxon>
        <taxon>Alphaproteobacteria</taxon>
        <taxon>Hyphomicrobiales</taxon>
        <taxon>Hyphomicrobiaceae</taxon>
        <taxon>Hyphomicrobium</taxon>
    </lineage>
</organism>
<evidence type="ECO:0000313" key="2">
    <source>
        <dbReference type="EMBL" id="MTD93009.1"/>
    </source>
</evidence>
<keyword evidence="3" id="KW-1185">Reference proteome</keyword>
<name>A0A6I3KFD9_9HYPH</name>